<keyword evidence="2" id="KW-1185">Reference proteome</keyword>
<accession>A0A1C3CY55</accession>
<dbReference type="RefSeq" id="WP_068886520.1">
    <property type="nucleotide sequence ID" value="NZ_CBCRUU010000001.1"/>
</dbReference>
<proteinExistence type="predicted"/>
<dbReference type="AlphaFoldDB" id="A0A1C3CY55"/>
<evidence type="ECO:0000313" key="1">
    <source>
        <dbReference type="EMBL" id="ODA13736.1"/>
    </source>
</evidence>
<gene>
    <name evidence="1" type="ORF">BBP83_05035</name>
</gene>
<dbReference type="EMBL" id="MBDL01000008">
    <property type="protein sequence ID" value="ODA13736.1"/>
    <property type="molecule type" value="Genomic_DNA"/>
</dbReference>
<comment type="caution">
    <text evidence="1">The sequence shown here is derived from an EMBL/GenBank/DDBJ whole genome shotgun (WGS) entry which is preliminary data.</text>
</comment>
<protein>
    <submittedName>
        <fullName evidence="1">Uncharacterized protein</fullName>
    </submittedName>
</protein>
<dbReference type="Proteomes" id="UP000186553">
    <property type="component" value="Unassembled WGS sequence"/>
</dbReference>
<organism evidence="1 2">
    <name type="scientific">Acinetobacter celticus</name>
    <dbReference type="NCBI Taxonomy" id="1891224"/>
    <lineage>
        <taxon>Bacteria</taxon>
        <taxon>Pseudomonadati</taxon>
        <taxon>Pseudomonadota</taxon>
        <taxon>Gammaproteobacteria</taxon>
        <taxon>Moraxellales</taxon>
        <taxon>Moraxellaceae</taxon>
        <taxon>Acinetobacter</taxon>
    </lineage>
</organism>
<dbReference type="OrthoDB" id="9841430at2"/>
<dbReference type="STRING" id="1891224.BBP83_05035"/>
<evidence type="ECO:0000313" key="2">
    <source>
        <dbReference type="Proteomes" id="UP000186553"/>
    </source>
</evidence>
<sequence length="106" mass="12373">MNFTDKLNVRLGLAVGAETFQKLTIENLFNDWLNGVDWAQLKVEFPKELVEKKLAKGIDGNTLPDLVKVIDQYYFDQFKKAEDIHLQKVAQWHDMEMEKTFGKLKN</sequence>
<name>A0A1C3CY55_9GAMM</name>
<reference evidence="1 2" key="1">
    <citation type="submission" date="2016-07" db="EMBL/GenBank/DDBJ databases">
        <title>Acinetobacter sp. ANC 4603.</title>
        <authorList>
            <person name="Radolfova-Krizova L."/>
            <person name="Nemec A."/>
        </authorList>
    </citation>
    <scope>NUCLEOTIDE SEQUENCE [LARGE SCALE GENOMIC DNA]</scope>
    <source>
        <strain evidence="1 2">ANC 4603</strain>
    </source>
</reference>